<protein>
    <submittedName>
        <fullName evidence="2">Uncharacterized protein</fullName>
    </submittedName>
</protein>
<sequence length="65" mass="7477">MHGTREERKLFVAFGFGTRTRLVAQLYLTCVLCNVYCIRCKDIDRPRRPSESSAPTAVPTVELRF</sequence>
<reference evidence="2 3" key="1">
    <citation type="journal article" date="2012" name="Science">
        <title>The Paleozoic origin of enzymatic lignin decomposition reconstructed from 31 fungal genomes.</title>
        <authorList>
            <person name="Floudas D."/>
            <person name="Binder M."/>
            <person name="Riley R."/>
            <person name="Barry K."/>
            <person name="Blanchette R.A."/>
            <person name="Henrissat B."/>
            <person name="Martinez A.T."/>
            <person name="Otillar R."/>
            <person name="Spatafora J.W."/>
            <person name="Yadav J.S."/>
            <person name="Aerts A."/>
            <person name="Benoit I."/>
            <person name="Boyd A."/>
            <person name="Carlson A."/>
            <person name="Copeland A."/>
            <person name="Coutinho P.M."/>
            <person name="de Vries R.P."/>
            <person name="Ferreira P."/>
            <person name="Findley K."/>
            <person name="Foster B."/>
            <person name="Gaskell J."/>
            <person name="Glotzer D."/>
            <person name="Gorecki P."/>
            <person name="Heitman J."/>
            <person name="Hesse C."/>
            <person name="Hori C."/>
            <person name="Igarashi K."/>
            <person name="Jurgens J.A."/>
            <person name="Kallen N."/>
            <person name="Kersten P."/>
            <person name="Kohler A."/>
            <person name="Kuees U."/>
            <person name="Kumar T.K.A."/>
            <person name="Kuo A."/>
            <person name="LaButti K."/>
            <person name="Larrondo L.F."/>
            <person name="Lindquist E."/>
            <person name="Ling A."/>
            <person name="Lombard V."/>
            <person name="Lucas S."/>
            <person name="Lundell T."/>
            <person name="Martin R."/>
            <person name="McLaughlin D.J."/>
            <person name="Morgenstern I."/>
            <person name="Morin E."/>
            <person name="Murat C."/>
            <person name="Nagy L.G."/>
            <person name="Nolan M."/>
            <person name="Ohm R.A."/>
            <person name="Patyshakuliyeva A."/>
            <person name="Rokas A."/>
            <person name="Ruiz-Duenas F.J."/>
            <person name="Sabat G."/>
            <person name="Salamov A."/>
            <person name="Samejima M."/>
            <person name="Schmutz J."/>
            <person name="Slot J.C."/>
            <person name="St John F."/>
            <person name="Stenlid J."/>
            <person name="Sun H."/>
            <person name="Sun S."/>
            <person name="Syed K."/>
            <person name="Tsang A."/>
            <person name="Wiebenga A."/>
            <person name="Young D."/>
            <person name="Pisabarro A."/>
            <person name="Eastwood D.C."/>
            <person name="Martin F."/>
            <person name="Cullen D."/>
            <person name="Grigoriev I.V."/>
            <person name="Hibbett D.S."/>
        </authorList>
    </citation>
    <scope>NUCLEOTIDE SEQUENCE [LARGE SCALE GENOMIC DNA]</scope>
    <source>
        <strain evidence="2 3">ATCC 11539</strain>
    </source>
</reference>
<evidence type="ECO:0000313" key="3">
    <source>
        <dbReference type="Proteomes" id="UP000030669"/>
    </source>
</evidence>
<dbReference type="KEGG" id="gtr:GLOTRDRAFT_112727"/>
<evidence type="ECO:0000313" key="2">
    <source>
        <dbReference type="EMBL" id="EPQ50370.1"/>
    </source>
</evidence>
<dbReference type="GeneID" id="19299600"/>
<dbReference type="RefSeq" id="XP_007871204.1">
    <property type="nucleotide sequence ID" value="XM_007873013.1"/>
</dbReference>
<keyword evidence="3" id="KW-1185">Reference proteome</keyword>
<dbReference type="Proteomes" id="UP000030669">
    <property type="component" value="Unassembled WGS sequence"/>
</dbReference>
<name>S7R7L9_GLOTA</name>
<evidence type="ECO:0000256" key="1">
    <source>
        <dbReference type="SAM" id="MobiDB-lite"/>
    </source>
</evidence>
<feature type="non-terminal residue" evidence="2">
    <location>
        <position position="65"/>
    </location>
</feature>
<accession>S7R7L9</accession>
<dbReference type="AlphaFoldDB" id="S7R7L9"/>
<dbReference type="EMBL" id="KB469317">
    <property type="protein sequence ID" value="EPQ50370.1"/>
    <property type="molecule type" value="Genomic_DNA"/>
</dbReference>
<organism evidence="2 3">
    <name type="scientific">Gloeophyllum trabeum (strain ATCC 11539 / FP-39264 / Madison 617)</name>
    <name type="common">Brown rot fungus</name>
    <dbReference type="NCBI Taxonomy" id="670483"/>
    <lineage>
        <taxon>Eukaryota</taxon>
        <taxon>Fungi</taxon>
        <taxon>Dikarya</taxon>
        <taxon>Basidiomycota</taxon>
        <taxon>Agaricomycotina</taxon>
        <taxon>Agaricomycetes</taxon>
        <taxon>Gloeophyllales</taxon>
        <taxon>Gloeophyllaceae</taxon>
        <taxon>Gloeophyllum</taxon>
    </lineage>
</organism>
<proteinExistence type="predicted"/>
<gene>
    <name evidence="2" type="ORF">GLOTRDRAFT_112727</name>
</gene>
<feature type="region of interest" description="Disordered" evidence="1">
    <location>
        <begin position="45"/>
        <end position="65"/>
    </location>
</feature>
<dbReference type="HOGENOM" id="CLU_2855870_0_0_1"/>